<dbReference type="EMBL" id="PIUM01000012">
    <property type="protein sequence ID" value="PKU24331.1"/>
    <property type="molecule type" value="Genomic_DNA"/>
</dbReference>
<name>A0A2N3PVA5_9PROT</name>
<dbReference type="Pfam" id="PF02082">
    <property type="entry name" value="Rrf2"/>
    <property type="match status" value="1"/>
</dbReference>
<dbReference type="InterPro" id="IPR036388">
    <property type="entry name" value="WH-like_DNA-bd_sf"/>
</dbReference>
<dbReference type="PANTHER" id="PTHR33221">
    <property type="entry name" value="WINGED HELIX-TURN-HELIX TRANSCRIPTIONAL REGULATOR, RRF2 FAMILY"/>
    <property type="match status" value="1"/>
</dbReference>
<evidence type="ECO:0000313" key="1">
    <source>
        <dbReference type="EMBL" id="PKU24331.1"/>
    </source>
</evidence>
<dbReference type="GO" id="GO:0005829">
    <property type="term" value="C:cytosol"/>
    <property type="evidence" value="ECO:0007669"/>
    <property type="project" value="TreeGrafter"/>
</dbReference>
<dbReference type="Gene3D" id="1.10.10.10">
    <property type="entry name" value="Winged helix-like DNA-binding domain superfamily/Winged helix DNA-binding domain"/>
    <property type="match status" value="1"/>
</dbReference>
<dbReference type="GO" id="GO:0003700">
    <property type="term" value="F:DNA-binding transcription factor activity"/>
    <property type="evidence" value="ECO:0007669"/>
    <property type="project" value="TreeGrafter"/>
</dbReference>
<dbReference type="InterPro" id="IPR036390">
    <property type="entry name" value="WH_DNA-bd_sf"/>
</dbReference>
<reference evidence="2" key="1">
    <citation type="submission" date="2017-12" db="EMBL/GenBank/DDBJ databases">
        <title>Draft genome sequence of Telmatospirillum siberiense 26-4b1T, an acidotolerant peatland alphaproteobacterium potentially involved in sulfur cycling.</title>
        <authorList>
            <person name="Hausmann B."/>
            <person name="Pjevac P."/>
            <person name="Schreck K."/>
            <person name="Herbold C.W."/>
            <person name="Daims H."/>
            <person name="Wagner M."/>
            <person name="Pester M."/>
            <person name="Loy A."/>
        </authorList>
    </citation>
    <scope>NUCLEOTIDE SEQUENCE [LARGE SCALE GENOMIC DNA]</scope>
    <source>
        <strain evidence="2">26-4b1</strain>
    </source>
</reference>
<dbReference type="Proteomes" id="UP000233293">
    <property type="component" value="Unassembled WGS sequence"/>
</dbReference>
<organism evidence="1 2">
    <name type="scientific">Telmatospirillum siberiense</name>
    <dbReference type="NCBI Taxonomy" id="382514"/>
    <lineage>
        <taxon>Bacteria</taxon>
        <taxon>Pseudomonadati</taxon>
        <taxon>Pseudomonadota</taxon>
        <taxon>Alphaproteobacteria</taxon>
        <taxon>Rhodospirillales</taxon>
        <taxon>Rhodospirillaceae</taxon>
        <taxon>Telmatospirillum</taxon>
    </lineage>
</organism>
<dbReference type="OrthoDB" id="9800506at2"/>
<dbReference type="PANTHER" id="PTHR33221:SF15">
    <property type="entry name" value="HTH-TYPE TRANSCRIPTIONAL REGULATOR YWGB-RELATED"/>
    <property type="match status" value="1"/>
</dbReference>
<sequence length="142" mass="14984">MARNCRFAVAVHITAVLALHRDTPATSDWIAGSVNTNPVVVRRILSALAKAGLVTSQRGIAGGSFLARDPEDISLLDLYRAVDEQEAQALHHQPPNPKCPVGAHIVPVLVDILTKAETAKEKELGRISIGDVAAAVKARAAA</sequence>
<proteinExistence type="predicted"/>
<dbReference type="SUPFAM" id="SSF46785">
    <property type="entry name" value="Winged helix' DNA-binding domain"/>
    <property type="match status" value="1"/>
</dbReference>
<dbReference type="RefSeq" id="WP_101250870.1">
    <property type="nucleotide sequence ID" value="NZ_PIUM01000012.1"/>
</dbReference>
<keyword evidence="2" id="KW-1185">Reference proteome</keyword>
<dbReference type="AlphaFoldDB" id="A0A2N3PVA5"/>
<comment type="caution">
    <text evidence="1">The sequence shown here is derived from an EMBL/GenBank/DDBJ whole genome shotgun (WGS) entry which is preliminary data.</text>
</comment>
<gene>
    <name evidence="1" type="ORF">CWS72_12105</name>
</gene>
<protein>
    <submittedName>
        <fullName evidence="1">Rrf2 family transcriptional regulator</fullName>
    </submittedName>
</protein>
<accession>A0A2N3PVA5</accession>
<dbReference type="PROSITE" id="PS51197">
    <property type="entry name" value="HTH_RRF2_2"/>
    <property type="match status" value="1"/>
</dbReference>
<evidence type="ECO:0000313" key="2">
    <source>
        <dbReference type="Proteomes" id="UP000233293"/>
    </source>
</evidence>
<dbReference type="InterPro" id="IPR000944">
    <property type="entry name" value="Tscrpt_reg_Rrf2"/>
</dbReference>